<dbReference type="CDD" id="cd00093">
    <property type="entry name" value="HTH_XRE"/>
    <property type="match status" value="1"/>
</dbReference>
<sequence>MPSHPNGHPGRAALGAFLRSRRQSLTPEDLGLDLTQPREGPGLFREEVAHRAGISVAYLARLEQGTATQASVAALNGLGRALMLDAHERDELFRLAETPPATRRREPPPEHVSIGTAQLLTAMADVPAIVLGTRDDVLAWNRLGHRLIASHLPFESPLDLDTRPNRVKMVFLDPRLRETYRDWKVEAQRAVTQLQQLATHRSDDLALMRLVGDLVVASDEFAAYWADPQPAAPTRGIRELYHPEVGDLDLRFEILTLEGSEQRLLTHSADPGSVSEERLRDLAALIPA</sequence>
<dbReference type="InterPro" id="IPR010982">
    <property type="entry name" value="Lambda_DNA-bd_dom_sf"/>
</dbReference>
<organism evidence="2 3">
    <name type="scientific">Brevibacterium antiquum</name>
    <dbReference type="NCBI Taxonomy" id="234835"/>
    <lineage>
        <taxon>Bacteria</taxon>
        <taxon>Bacillati</taxon>
        <taxon>Actinomycetota</taxon>
        <taxon>Actinomycetes</taxon>
        <taxon>Micrococcales</taxon>
        <taxon>Brevibacteriaceae</taxon>
        <taxon>Brevibacterium</taxon>
    </lineage>
</organism>
<gene>
    <name evidence="2" type="ORF">BANT10_00536</name>
</gene>
<dbReference type="Gene3D" id="1.10.260.40">
    <property type="entry name" value="lambda repressor-like DNA-binding domains"/>
    <property type="match status" value="1"/>
</dbReference>
<dbReference type="InterPro" id="IPR001387">
    <property type="entry name" value="Cro/C1-type_HTH"/>
</dbReference>
<dbReference type="GeneID" id="82878427"/>
<dbReference type="Gene3D" id="3.30.450.180">
    <property type="match status" value="1"/>
</dbReference>
<dbReference type="SMART" id="SM00530">
    <property type="entry name" value="HTH_XRE"/>
    <property type="match status" value="1"/>
</dbReference>
<dbReference type="Pfam" id="PF17765">
    <property type="entry name" value="MLTR_LBD"/>
    <property type="match status" value="1"/>
</dbReference>
<dbReference type="InterPro" id="IPR041413">
    <property type="entry name" value="MLTR_LBD"/>
</dbReference>
<dbReference type="EMBL" id="FXZE01000002">
    <property type="protein sequence ID" value="SMX69790.1"/>
    <property type="molecule type" value="Genomic_DNA"/>
</dbReference>
<feature type="domain" description="HTH cro/C1-type" evidence="1">
    <location>
        <begin position="17"/>
        <end position="89"/>
    </location>
</feature>
<evidence type="ECO:0000259" key="1">
    <source>
        <dbReference type="SMART" id="SM00530"/>
    </source>
</evidence>
<reference evidence="3" key="1">
    <citation type="submission" date="2017-03" db="EMBL/GenBank/DDBJ databases">
        <authorList>
            <person name="Monnet C."/>
        </authorList>
    </citation>
    <scope>NUCLEOTIDE SEQUENCE [LARGE SCALE GENOMIC DNA]</scope>
    <source>
        <strain evidence="3">P10</strain>
    </source>
</reference>
<accession>A0A2H1I3V4</accession>
<keyword evidence="3" id="KW-1185">Reference proteome</keyword>
<evidence type="ECO:0000313" key="2">
    <source>
        <dbReference type="EMBL" id="SMX69790.1"/>
    </source>
</evidence>
<proteinExistence type="predicted"/>
<protein>
    <submittedName>
        <fullName evidence="2">Helix-turn-helix domain-containing protein</fullName>
    </submittedName>
</protein>
<name>A0A2H1I3V4_9MICO</name>
<dbReference type="RefSeq" id="WP_025388073.1">
    <property type="nucleotide sequence ID" value="NZ_FXZE01000002.1"/>
</dbReference>
<dbReference type="PANTHER" id="PTHR35010">
    <property type="entry name" value="BLL4672 PROTEIN-RELATED"/>
    <property type="match status" value="1"/>
</dbReference>
<dbReference type="Proteomes" id="UP000234342">
    <property type="component" value="Unassembled WGS sequence"/>
</dbReference>
<dbReference type="GO" id="GO:0003677">
    <property type="term" value="F:DNA binding"/>
    <property type="evidence" value="ECO:0007669"/>
    <property type="project" value="InterPro"/>
</dbReference>
<dbReference type="Pfam" id="PF13560">
    <property type="entry name" value="HTH_31"/>
    <property type="match status" value="1"/>
</dbReference>
<dbReference type="AlphaFoldDB" id="A0A2H1I3V4"/>
<evidence type="ECO:0000313" key="3">
    <source>
        <dbReference type="Proteomes" id="UP000234342"/>
    </source>
</evidence>
<dbReference type="SUPFAM" id="SSF47413">
    <property type="entry name" value="lambda repressor-like DNA-binding domains"/>
    <property type="match status" value="1"/>
</dbReference>
<dbReference type="PANTHER" id="PTHR35010:SF2">
    <property type="entry name" value="BLL4672 PROTEIN"/>
    <property type="match status" value="1"/>
</dbReference>